<keyword evidence="2" id="KW-1185">Reference proteome</keyword>
<feature type="non-terminal residue" evidence="1">
    <location>
        <position position="1"/>
    </location>
</feature>
<dbReference type="EMBL" id="LNIX01000014">
    <property type="protein sequence ID" value="OXA46829.1"/>
    <property type="molecule type" value="Genomic_DNA"/>
</dbReference>
<accession>A0A226DNP8</accession>
<dbReference type="Proteomes" id="UP000198287">
    <property type="component" value="Unassembled WGS sequence"/>
</dbReference>
<proteinExistence type="predicted"/>
<gene>
    <name evidence="1" type="ORF">Fcan01_18410</name>
</gene>
<name>A0A226DNP8_FOLCA</name>
<reference evidence="1 2" key="1">
    <citation type="submission" date="2015-12" db="EMBL/GenBank/DDBJ databases">
        <title>The genome of Folsomia candida.</title>
        <authorList>
            <person name="Faddeeva A."/>
            <person name="Derks M.F."/>
            <person name="Anvar Y."/>
            <person name="Smit S."/>
            <person name="Van Straalen N."/>
            <person name="Roelofs D."/>
        </authorList>
    </citation>
    <scope>NUCLEOTIDE SEQUENCE [LARGE SCALE GENOMIC DNA]</scope>
    <source>
        <strain evidence="1 2">VU population</strain>
        <tissue evidence="1">Whole body</tissue>
    </source>
</reference>
<comment type="caution">
    <text evidence="1">The sequence shown here is derived from an EMBL/GenBank/DDBJ whole genome shotgun (WGS) entry which is preliminary data.</text>
</comment>
<sequence length="221" mass="25455">HGLTNSHLFNPVDCAVNLNVKNLFINNLQIFEFNPQPTHPNTDPDWIWKPLSNFTKLFPNVENFAVKLTVPFKLDVVFGIAEQWKNLEELAVSKKMFRCPEILTALNRMSFVNRIRRLTLDLNSPANGYTERREFDMYERWNDTVLFPSVLAAGSRLQSFKLSGFEKFLEPDPYQSRGINVTHIFLAREAPDLGNVSLAQSNFQELFQTGATVSKRLKITF</sequence>
<dbReference type="AlphaFoldDB" id="A0A226DNP8"/>
<organism evidence="1 2">
    <name type="scientific">Folsomia candida</name>
    <name type="common">Springtail</name>
    <dbReference type="NCBI Taxonomy" id="158441"/>
    <lineage>
        <taxon>Eukaryota</taxon>
        <taxon>Metazoa</taxon>
        <taxon>Ecdysozoa</taxon>
        <taxon>Arthropoda</taxon>
        <taxon>Hexapoda</taxon>
        <taxon>Collembola</taxon>
        <taxon>Entomobryomorpha</taxon>
        <taxon>Isotomoidea</taxon>
        <taxon>Isotomidae</taxon>
        <taxon>Proisotominae</taxon>
        <taxon>Folsomia</taxon>
    </lineage>
</organism>
<protein>
    <submittedName>
        <fullName evidence="1">Uncharacterized protein</fullName>
    </submittedName>
</protein>
<evidence type="ECO:0000313" key="1">
    <source>
        <dbReference type="EMBL" id="OXA46829.1"/>
    </source>
</evidence>
<evidence type="ECO:0000313" key="2">
    <source>
        <dbReference type="Proteomes" id="UP000198287"/>
    </source>
</evidence>